<evidence type="ECO:0000256" key="2">
    <source>
        <dbReference type="ARBA" id="ARBA00007787"/>
    </source>
</evidence>
<evidence type="ECO:0000259" key="11">
    <source>
        <dbReference type="Pfam" id="PF00462"/>
    </source>
</evidence>
<evidence type="ECO:0000256" key="9">
    <source>
        <dbReference type="ARBA" id="ARBA00038558"/>
    </source>
</evidence>
<keyword evidence="13" id="KW-1185">Reference proteome</keyword>
<dbReference type="Pfam" id="PF00462">
    <property type="entry name" value="Glutaredoxin"/>
    <property type="match status" value="1"/>
</dbReference>
<keyword evidence="5" id="KW-1015">Disulfide bond</keyword>
<proteinExistence type="inferred from homology"/>
<comment type="caution">
    <text evidence="12">The sequence shown here is derived from an EMBL/GenBank/DDBJ whole genome shotgun (WGS) entry which is preliminary data.</text>
</comment>
<comment type="subunit">
    <text evidence="9">Monomer; active form. Homodimer; inactive form. The homodimer is probably linked by 1 2Fe-2S cluster.</text>
</comment>
<comment type="function">
    <text evidence="1">Has a glutathione-disulfide oxidoreductase activity in the presence of NADPH and glutathione reductase. Reduces low molecular weight disulfides and proteins.</text>
</comment>
<evidence type="ECO:0000313" key="13">
    <source>
        <dbReference type="Proteomes" id="UP001516400"/>
    </source>
</evidence>
<comment type="similarity">
    <text evidence="2">Belongs to the glutaredoxin family.</text>
</comment>
<feature type="domain" description="Glutaredoxin" evidence="11">
    <location>
        <begin position="66"/>
        <end position="127"/>
    </location>
</feature>
<dbReference type="PRINTS" id="PR00160">
    <property type="entry name" value="GLUTAREDOXIN"/>
</dbReference>
<dbReference type="Proteomes" id="UP001516400">
    <property type="component" value="Unassembled WGS sequence"/>
</dbReference>
<sequence length="149" mass="16966">MNFYMKYLTLYCFVCGAFMFFVKKITNAVGYFAEGFYIDSYQPFRRISMSGEKAQAVKELIKSDNVVIFSKTYCPYCKMAKNVFDQLKKSYTAVELDNRDDGDEIQSILAEITGARTVPRVFVNGECLGGGSDVKALYEKGELLKYFEA</sequence>
<keyword evidence="4" id="KW-0249">Electron transport</keyword>
<dbReference type="PANTHER" id="PTHR45694">
    <property type="entry name" value="GLUTAREDOXIN 2"/>
    <property type="match status" value="1"/>
</dbReference>
<name>A0ABD2N6V5_9CUCU</name>
<dbReference type="NCBIfam" id="TIGR02180">
    <property type="entry name" value="GRX_euk"/>
    <property type="match status" value="1"/>
</dbReference>
<dbReference type="InterPro" id="IPR014025">
    <property type="entry name" value="Glutaredoxin_subgr"/>
</dbReference>
<keyword evidence="7" id="KW-0676">Redox-active center</keyword>
<accession>A0ABD2N6V5</accession>
<dbReference type="InterPro" id="IPR036249">
    <property type="entry name" value="Thioredoxin-like_sf"/>
</dbReference>
<evidence type="ECO:0000256" key="5">
    <source>
        <dbReference type="ARBA" id="ARBA00023157"/>
    </source>
</evidence>
<dbReference type="AlphaFoldDB" id="A0ABD2N6V5"/>
<organism evidence="12 13">
    <name type="scientific">Cryptolaemus montrouzieri</name>
    <dbReference type="NCBI Taxonomy" id="559131"/>
    <lineage>
        <taxon>Eukaryota</taxon>
        <taxon>Metazoa</taxon>
        <taxon>Ecdysozoa</taxon>
        <taxon>Arthropoda</taxon>
        <taxon>Hexapoda</taxon>
        <taxon>Insecta</taxon>
        <taxon>Pterygota</taxon>
        <taxon>Neoptera</taxon>
        <taxon>Endopterygota</taxon>
        <taxon>Coleoptera</taxon>
        <taxon>Polyphaga</taxon>
        <taxon>Cucujiformia</taxon>
        <taxon>Coccinelloidea</taxon>
        <taxon>Coccinellidae</taxon>
        <taxon>Scymninae</taxon>
        <taxon>Scymnini</taxon>
        <taxon>Cryptolaemus</taxon>
    </lineage>
</organism>
<dbReference type="InterPro" id="IPR011899">
    <property type="entry name" value="Glutaredoxin_euk/vir"/>
</dbReference>
<protein>
    <recommendedName>
        <fullName evidence="10">Glutaredoxin-2, mitochondrial</fullName>
    </recommendedName>
</protein>
<dbReference type="PROSITE" id="PS00195">
    <property type="entry name" value="GLUTAREDOXIN_1"/>
    <property type="match status" value="1"/>
</dbReference>
<evidence type="ECO:0000256" key="6">
    <source>
        <dbReference type="ARBA" id="ARBA00023206"/>
    </source>
</evidence>
<evidence type="ECO:0000313" key="12">
    <source>
        <dbReference type="EMBL" id="KAL3274344.1"/>
    </source>
</evidence>
<evidence type="ECO:0000256" key="1">
    <source>
        <dbReference type="ARBA" id="ARBA00002549"/>
    </source>
</evidence>
<keyword evidence="3" id="KW-0813">Transport</keyword>
<keyword evidence="6" id="KW-0318">Glutathionylation</keyword>
<dbReference type="Gene3D" id="3.40.30.10">
    <property type="entry name" value="Glutaredoxin"/>
    <property type="match status" value="1"/>
</dbReference>
<dbReference type="SUPFAM" id="SSF52833">
    <property type="entry name" value="Thioredoxin-like"/>
    <property type="match status" value="1"/>
</dbReference>
<evidence type="ECO:0000256" key="8">
    <source>
        <dbReference type="ARBA" id="ARBA00037470"/>
    </source>
</evidence>
<dbReference type="PROSITE" id="PS51354">
    <property type="entry name" value="GLUTAREDOXIN_2"/>
    <property type="match status" value="1"/>
</dbReference>
<evidence type="ECO:0000256" key="10">
    <source>
        <dbReference type="ARBA" id="ARBA00039819"/>
    </source>
</evidence>
<reference evidence="12 13" key="1">
    <citation type="journal article" date="2021" name="BMC Biol.">
        <title>Horizontally acquired antibacterial genes associated with adaptive radiation of ladybird beetles.</title>
        <authorList>
            <person name="Li H.S."/>
            <person name="Tang X.F."/>
            <person name="Huang Y.H."/>
            <person name="Xu Z.Y."/>
            <person name="Chen M.L."/>
            <person name="Du X.Y."/>
            <person name="Qiu B.Y."/>
            <person name="Chen P.T."/>
            <person name="Zhang W."/>
            <person name="Slipinski A."/>
            <person name="Escalona H.E."/>
            <person name="Waterhouse R.M."/>
            <person name="Zwick A."/>
            <person name="Pang H."/>
        </authorList>
    </citation>
    <scope>NUCLEOTIDE SEQUENCE [LARGE SCALE GENOMIC DNA]</scope>
    <source>
        <strain evidence="12">SYSU2018</strain>
    </source>
</reference>
<dbReference type="InterPro" id="IPR011767">
    <property type="entry name" value="GLR_AS"/>
</dbReference>
<dbReference type="CDD" id="cd03419">
    <property type="entry name" value="GRX_GRXh_1_2_like"/>
    <property type="match status" value="1"/>
</dbReference>
<dbReference type="EMBL" id="JABFTP020000062">
    <property type="protein sequence ID" value="KAL3274344.1"/>
    <property type="molecule type" value="Genomic_DNA"/>
</dbReference>
<gene>
    <name evidence="12" type="ORF">HHI36_015742</name>
</gene>
<dbReference type="PANTHER" id="PTHR45694:SF5">
    <property type="entry name" value="GLUTAREDOXIN 2"/>
    <property type="match status" value="1"/>
</dbReference>
<evidence type="ECO:0000256" key="7">
    <source>
        <dbReference type="ARBA" id="ARBA00023284"/>
    </source>
</evidence>
<comment type="function">
    <text evidence="8">Glutathione-dependent oxidoreductase that facilitates the maintenance of mitochondrial redox homeostasis upon induction of apoptosis by oxidative stress. Involved in response to hydrogen peroxide and regulation of apoptosis caused by oxidative stress. Acts as a very efficient catalyst of monothiol reactions because of its high affinity for protein glutathione-mixed disulfides. Can receive electrons not only from glutathione (GSH), but also from thioredoxin reductase supporting both monothiol and dithiol reactions. Efficiently catalyzes both glutathionylation and deglutathionylation of mitochondrial complex I, which in turn regulates the superoxide production by the complex. Overexpression decreases the susceptibility to apoptosis and prevents loss of cardiolipin and cytochrome c release.</text>
</comment>
<evidence type="ECO:0000256" key="4">
    <source>
        <dbReference type="ARBA" id="ARBA00022982"/>
    </source>
</evidence>
<dbReference type="FunFam" id="3.40.30.10:FF:000026">
    <property type="entry name" value="Glutaredoxin 2"/>
    <property type="match status" value="1"/>
</dbReference>
<dbReference type="InterPro" id="IPR002109">
    <property type="entry name" value="Glutaredoxin"/>
</dbReference>
<evidence type="ECO:0000256" key="3">
    <source>
        <dbReference type="ARBA" id="ARBA00022448"/>
    </source>
</evidence>